<comment type="caution">
    <text evidence="2">The sequence shown here is derived from an EMBL/GenBank/DDBJ whole genome shotgun (WGS) entry which is preliminary data.</text>
</comment>
<dbReference type="eggNOG" id="COG1024">
    <property type="taxonomic scope" value="Bacteria"/>
</dbReference>
<dbReference type="Pfam" id="PF00378">
    <property type="entry name" value="ECH_1"/>
    <property type="match status" value="1"/>
</dbReference>
<evidence type="ECO:0000313" key="2">
    <source>
        <dbReference type="EMBL" id="OLV17607.1"/>
    </source>
</evidence>
<accession>A0A1U7NXH6</accession>
<keyword evidence="3" id="KW-1185">Reference proteome</keyword>
<dbReference type="Proteomes" id="UP000186607">
    <property type="component" value="Unassembled WGS sequence"/>
</dbReference>
<evidence type="ECO:0000313" key="3">
    <source>
        <dbReference type="Proteomes" id="UP000186607"/>
    </source>
</evidence>
<comment type="similarity">
    <text evidence="1">Belongs to the enoyl-CoA hydratase/isomerase family.</text>
</comment>
<dbReference type="Gene3D" id="1.10.12.10">
    <property type="entry name" value="Lyase 2-enoyl-coa Hydratase, Chain A, domain 2"/>
    <property type="match status" value="1"/>
</dbReference>
<proteinExistence type="inferred from homology"/>
<evidence type="ECO:0000256" key="1">
    <source>
        <dbReference type="ARBA" id="ARBA00005254"/>
    </source>
</evidence>
<dbReference type="PANTHER" id="PTHR43459">
    <property type="entry name" value="ENOYL-COA HYDRATASE"/>
    <property type="match status" value="1"/>
</dbReference>
<dbReference type="OrthoDB" id="254175at2"/>
<dbReference type="STRING" id="249408.BOO71_0008341"/>
<dbReference type="RefSeq" id="WP_075833495.1">
    <property type="nucleotide sequence ID" value="NZ_MSTI01000093.1"/>
</dbReference>
<gene>
    <name evidence="2" type="ORF">BOO71_0008341</name>
</gene>
<dbReference type="InterPro" id="IPR014748">
    <property type="entry name" value="Enoyl-CoA_hydra_C"/>
</dbReference>
<dbReference type="SUPFAM" id="SSF52096">
    <property type="entry name" value="ClpP/crotonase"/>
    <property type="match status" value="1"/>
</dbReference>
<organism evidence="2 3">
    <name type="scientific">Deinococcus marmoris</name>
    <dbReference type="NCBI Taxonomy" id="249408"/>
    <lineage>
        <taxon>Bacteria</taxon>
        <taxon>Thermotogati</taxon>
        <taxon>Deinococcota</taxon>
        <taxon>Deinococci</taxon>
        <taxon>Deinococcales</taxon>
        <taxon>Deinococcaceae</taxon>
        <taxon>Deinococcus</taxon>
    </lineage>
</organism>
<name>A0A1U7NXH6_9DEIO</name>
<protein>
    <submittedName>
        <fullName evidence="2">Enoyl-CoA hydratase</fullName>
    </submittedName>
</protein>
<dbReference type="EMBL" id="MSTI01000093">
    <property type="protein sequence ID" value="OLV17607.1"/>
    <property type="molecule type" value="Genomic_DNA"/>
</dbReference>
<dbReference type="InterPro" id="IPR001753">
    <property type="entry name" value="Enoyl-CoA_hydra/iso"/>
</dbReference>
<dbReference type="PANTHER" id="PTHR43459:SF1">
    <property type="entry name" value="EG:BACN32G11.4 PROTEIN"/>
    <property type="match status" value="1"/>
</dbReference>
<dbReference type="AlphaFoldDB" id="A0A1U7NXH6"/>
<dbReference type="GO" id="GO:0003824">
    <property type="term" value="F:catalytic activity"/>
    <property type="evidence" value="ECO:0007669"/>
    <property type="project" value="UniProtKB-ARBA"/>
</dbReference>
<sequence>MTHDSVTQDSVILSQTRAGVCTLTLNRPDKLNAANDELLLSLTAELKKAEVDPAVRVVILTGAGRGFCAGQDLSDVSGRDMTFTEHLNATYNPLIRTIRTLEKPVISAVNGVAAGAGASLALAGDIRLWAQSARLIEIFSNIALVPDSGSTWFLPRLVGYSRAFELMALAERVDSTDALKMGLCEHVFPDETFADEVQAYAERLAARPANALKLTKQALNDALTGTLDEALDQEAALQQLAGDHWEHQEGVTAFKEKRAPNFVRAED</sequence>
<dbReference type="Gene3D" id="3.90.226.10">
    <property type="entry name" value="2-enoyl-CoA Hydratase, Chain A, domain 1"/>
    <property type="match status" value="1"/>
</dbReference>
<dbReference type="InterPro" id="IPR029045">
    <property type="entry name" value="ClpP/crotonase-like_dom_sf"/>
</dbReference>
<dbReference type="CDD" id="cd06558">
    <property type="entry name" value="crotonase-like"/>
    <property type="match status" value="1"/>
</dbReference>
<reference evidence="2 3" key="1">
    <citation type="submission" date="2017-01" db="EMBL/GenBank/DDBJ databases">
        <title>Genome Analysis of Deinococcus marmoris KOPRI26562.</title>
        <authorList>
            <person name="Kim J.H."/>
            <person name="Oh H.-M."/>
        </authorList>
    </citation>
    <scope>NUCLEOTIDE SEQUENCE [LARGE SCALE GENOMIC DNA]</scope>
    <source>
        <strain evidence="2 3">KOPRI26562</strain>
    </source>
</reference>